<dbReference type="PANTHER" id="PTHR47186">
    <property type="entry name" value="LEUCINE-RICH REPEAT-CONTAINING PROTEIN 57"/>
    <property type="match status" value="1"/>
</dbReference>
<dbReference type="PANTHER" id="PTHR47186:SF61">
    <property type="entry name" value="LEUCINE-RICH REPEAT-CONTAINING PROTEIN 57-RELATED"/>
    <property type="match status" value="1"/>
</dbReference>
<sequence>MGQILERIVFEERENLTHLPNGFDKVHCLRHLETSSTPIQWLPTNFGNLARLEYLDMDFQHLMELPSGCKNFTNLQTLKTGKGAFNFPVPHLPNVKVPETSIPSLCRFDQASTVKHLHVRCQCKDTADASVLDSDLRYLSTWSHIVELNISFERDAIDYMLYQGFFSSFQQLTSLKVECDIRQLEIYVDNIACLKQLKLRDLNFCDLKSTRCLVHPAPPLNLETINLWNRNITVGFGIVTTH</sequence>
<dbReference type="EMBL" id="JAGRRH010000001">
    <property type="protein sequence ID" value="KAG7373807.1"/>
    <property type="molecule type" value="Genomic_DNA"/>
</dbReference>
<dbReference type="OrthoDB" id="1394818at2759"/>
<evidence type="ECO:0000313" key="1">
    <source>
        <dbReference type="EMBL" id="KAG7373807.1"/>
    </source>
</evidence>
<reference evidence="1" key="2">
    <citation type="submission" date="2021-04" db="EMBL/GenBank/DDBJ databases">
        <authorList>
            <person name="Podell S."/>
        </authorList>
    </citation>
    <scope>NUCLEOTIDE SEQUENCE</scope>
    <source>
        <strain evidence="1">Hildebrandi</strain>
    </source>
</reference>
<protein>
    <submittedName>
        <fullName evidence="1">Uncharacterized protein</fullName>
    </submittedName>
</protein>
<evidence type="ECO:0000313" key="2">
    <source>
        <dbReference type="Proteomes" id="UP000693970"/>
    </source>
</evidence>
<comment type="caution">
    <text evidence="1">The sequence shown here is derived from an EMBL/GenBank/DDBJ whole genome shotgun (WGS) entry which is preliminary data.</text>
</comment>
<proteinExistence type="predicted"/>
<keyword evidence="2" id="KW-1185">Reference proteome</keyword>
<gene>
    <name evidence="1" type="ORF">IV203_012902</name>
</gene>
<name>A0A9K3M4L7_9STRA</name>
<accession>A0A9K3M4L7</accession>
<dbReference type="AlphaFoldDB" id="A0A9K3M4L7"/>
<organism evidence="1 2">
    <name type="scientific">Nitzschia inconspicua</name>
    <dbReference type="NCBI Taxonomy" id="303405"/>
    <lineage>
        <taxon>Eukaryota</taxon>
        <taxon>Sar</taxon>
        <taxon>Stramenopiles</taxon>
        <taxon>Ochrophyta</taxon>
        <taxon>Bacillariophyta</taxon>
        <taxon>Bacillariophyceae</taxon>
        <taxon>Bacillariophycidae</taxon>
        <taxon>Bacillariales</taxon>
        <taxon>Bacillariaceae</taxon>
        <taxon>Nitzschia</taxon>
    </lineage>
</organism>
<reference evidence="1" key="1">
    <citation type="journal article" date="2021" name="Sci. Rep.">
        <title>Diploid genomic architecture of Nitzschia inconspicua, an elite biomass production diatom.</title>
        <authorList>
            <person name="Oliver A."/>
            <person name="Podell S."/>
            <person name="Pinowska A."/>
            <person name="Traller J.C."/>
            <person name="Smith S.R."/>
            <person name="McClure R."/>
            <person name="Beliaev A."/>
            <person name="Bohutskyi P."/>
            <person name="Hill E.A."/>
            <person name="Rabines A."/>
            <person name="Zheng H."/>
            <person name="Allen L.Z."/>
            <person name="Kuo A."/>
            <person name="Grigoriev I.V."/>
            <person name="Allen A.E."/>
            <person name="Hazlebeck D."/>
            <person name="Allen E.E."/>
        </authorList>
    </citation>
    <scope>NUCLEOTIDE SEQUENCE</scope>
    <source>
        <strain evidence="1">Hildebrandi</strain>
    </source>
</reference>
<dbReference type="Proteomes" id="UP000693970">
    <property type="component" value="Unassembled WGS sequence"/>
</dbReference>